<name>A0ABP7KX98_9MICO</name>
<keyword evidence="3" id="KW-0436">Ligase</keyword>
<dbReference type="EMBL" id="BAABCN010000012">
    <property type="protein sequence ID" value="GAA3888194.1"/>
    <property type="molecule type" value="Genomic_DNA"/>
</dbReference>
<feature type="domain" description="DNA ligase D polymerase" evidence="2">
    <location>
        <begin position="60"/>
        <end position="312"/>
    </location>
</feature>
<dbReference type="PANTHER" id="PTHR42705">
    <property type="entry name" value="BIFUNCTIONAL NON-HOMOLOGOUS END JOINING PROTEIN LIGD"/>
    <property type="match status" value="1"/>
</dbReference>
<keyword evidence="4" id="KW-1185">Reference proteome</keyword>
<comment type="caution">
    <text evidence="3">The sequence shown here is derived from an EMBL/GenBank/DDBJ whole genome shotgun (WGS) entry which is preliminary data.</text>
</comment>
<gene>
    <name evidence="3" type="primary">ligD</name>
    <name evidence="3" type="ORF">GCM10022381_32640</name>
</gene>
<dbReference type="NCBIfam" id="TIGR02778">
    <property type="entry name" value="ligD_pol"/>
    <property type="match status" value="1"/>
</dbReference>
<sequence length="365" mass="39592">MLTVPGRIAGAAGTAGRAGAEAAAEAAASAGDGEAREAGAAREVRLSSPSRVLWPEAGFTKLDLAQYIVAVGAAFVAANGDRPISLQRFAGNIDGEQFFSKNPPKGTPDFVRSVMVTYPSGRTHPQLVIDEPAAAVWAVQMNTIVFHPWPSRAEDSDHPDELRIDLDPQPGTDFDDAIPVAFEMRSVLAEAGLTTFIKTSGNRGLHLACPIEPTHEFLDVRHAVIAAARELERRMPDQVSTSWWKELRGTRIFVDFNQANRDRTMAGAYSPRAVAQATVSCPIGWDELENVNPRDFTIATVPDRLVKLGDPWAKLHAHPGSIGDLLLWWERDVQDGLGELPFPPDFPKMPGEPPRVQPSRARSGS</sequence>
<evidence type="ECO:0000256" key="1">
    <source>
        <dbReference type="SAM" id="MobiDB-lite"/>
    </source>
</evidence>
<dbReference type="Proteomes" id="UP001501803">
    <property type="component" value="Unassembled WGS sequence"/>
</dbReference>
<reference evidence="4" key="1">
    <citation type="journal article" date="2019" name="Int. J. Syst. Evol. Microbiol.">
        <title>The Global Catalogue of Microorganisms (GCM) 10K type strain sequencing project: providing services to taxonomists for standard genome sequencing and annotation.</title>
        <authorList>
            <consortium name="The Broad Institute Genomics Platform"/>
            <consortium name="The Broad Institute Genome Sequencing Center for Infectious Disease"/>
            <person name="Wu L."/>
            <person name="Ma J."/>
        </authorList>
    </citation>
    <scope>NUCLEOTIDE SEQUENCE [LARGE SCALE GENOMIC DNA]</scope>
    <source>
        <strain evidence="4">JCM 17021</strain>
    </source>
</reference>
<organism evidence="3 4">
    <name type="scientific">Leifsonia kafniensis</name>
    <dbReference type="NCBI Taxonomy" id="475957"/>
    <lineage>
        <taxon>Bacteria</taxon>
        <taxon>Bacillati</taxon>
        <taxon>Actinomycetota</taxon>
        <taxon>Actinomycetes</taxon>
        <taxon>Micrococcales</taxon>
        <taxon>Microbacteriaceae</taxon>
        <taxon>Leifsonia</taxon>
    </lineage>
</organism>
<evidence type="ECO:0000259" key="2">
    <source>
        <dbReference type="Pfam" id="PF21686"/>
    </source>
</evidence>
<dbReference type="PANTHER" id="PTHR42705:SF3">
    <property type="entry name" value="ATP-DEPENDENT DNA LIGASE"/>
    <property type="match status" value="1"/>
</dbReference>
<evidence type="ECO:0000313" key="3">
    <source>
        <dbReference type="EMBL" id="GAA3888194.1"/>
    </source>
</evidence>
<dbReference type="Pfam" id="PF21686">
    <property type="entry name" value="LigD_Prim-Pol"/>
    <property type="match status" value="1"/>
</dbReference>
<feature type="region of interest" description="Disordered" evidence="1">
    <location>
        <begin position="339"/>
        <end position="365"/>
    </location>
</feature>
<dbReference type="Gene3D" id="3.90.920.10">
    <property type="entry name" value="DNA primase, PRIM domain"/>
    <property type="match status" value="1"/>
</dbReference>
<protein>
    <submittedName>
        <fullName evidence="3">Non-homologous end-joining DNA ligase</fullName>
    </submittedName>
</protein>
<dbReference type="GO" id="GO:0016874">
    <property type="term" value="F:ligase activity"/>
    <property type="evidence" value="ECO:0007669"/>
    <property type="project" value="UniProtKB-KW"/>
</dbReference>
<feature type="compositionally biased region" description="Pro residues" evidence="1">
    <location>
        <begin position="341"/>
        <end position="356"/>
    </location>
</feature>
<accession>A0ABP7KX98</accession>
<evidence type="ECO:0000313" key="4">
    <source>
        <dbReference type="Proteomes" id="UP001501803"/>
    </source>
</evidence>
<dbReference type="InterPro" id="IPR052171">
    <property type="entry name" value="NHEJ_LigD"/>
</dbReference>
<dbReference type="InterPro" id="IPR014145">
    <property type="entry name" value="LigD_pol_dom"/>
</dbReference>
<proteinExistence type="predicted"/>